<comment type="caution">
    <text evidence="2">The sequence shown here is derived from an EMBL/GenBank/DDBJ whole genome shotgun (WGS) entry which is preliminary data.</text>
</comment>
<keyword evidence="3" id="KW-1185">Reference proteome</keyword>
<accession>A0ABT9SWU8</accession>
<evidence type="ECO:0000256" key="1">
    <source>
        <dbReference type="SAM" id="MobiDB-lite"/>
    </source>
</evidence>
<feature type="region of interest" description="Disordered" evidence="1">
    <location>
        <begin position="1"/>
        <end position="41"/>
    </location>
</feature>
<dbReference type="EMBL" id="JAUSSK010000002">
    <property type="protein sequence ID" value="MDQ0009009.1"/>
    <property type="molecule type" value="Genomic_DNA"/>
</dbReference>
<reference evidence="2 3" key="1">
    <citation type="submission" date="2023-07" db="EMBL/GenBank/DDBJ databases">
        <title>Sorghum-associated microbial communities from plants grown in Nebraska, USA.</title>
        <authorList>
            <person name="Schachtman D."/>
        </authorList>
    </citation>
    <scope>NUCLEOTIDE SEQUENCE [LARGE SCALE GENOMIC DNA]</scope>
    <source>
        <strain evidence="2 3">CC60</strain>
    </source>
</reference>
<evidence type="ECO:0000313" key="3">
    <source>
        <dbReference type="Proteomes" id="UP001237737"/>
    </source>
</evidence>
<proteinExistence type="predicted"/>
<protein>
    <submittedName>
        <fullName evidence="2">Uncharacterized protein</fullName>
    </submittedName>
</protein>
<dbReference type="Proteomes" id="UP001237737">
    <property type="component" value="Unassembled WGS sequence"/>
</dbReference>
<name>A0ABT9SWU8_9GAMM</name>
<dbReference type="RefSeq" id="WP_306848173.1">
    <property type="nucleotide sequence ID" value="NZ_JAUSSK010000002.1"/>
</dbReference>
<sequence length="152" mass="16613">MTTEPLAPAKLPPAPTLRDLGSGPRGKKDATRTTEGMSGDLRSMLRNLDLTKVRPSQLARVATRLFDEGKISEDTASEFLLARRPRADKLSDDLPFNLIDAMQEGLKRSGAITGRYPSAESGRWYAEAGAAARGLTEVIAYLRKHPRIDVHA</sequence>
<organism evidence="2 3">
    <name type="scientific">Luteibacter jiangsuensis</name>
    <dbReference type="NCBI Taxonomy" id="637577"/>
    <lineage>
        <taxon>Bacteria</taxon>
        <taxon>Pseudomonadati</taxon>
        <taxon>Pseudomonadota</taxon>
        <taxon>Gammaproteobacteria</taxon>
        <taxon>Lysobacterales</taxon>
        <taxon>Rhodanobacteraceae</taxon>
        <taxon>Luteibacter</taxon>
    </lineage>
</organism>
<evidence type="ECO:0000313" key="2">
    <source>
        <dbReference type="EMBL" id="MDQ0009009.1"/>
    </source>
</evidence>
<gene>
    <name evidence="2" type="ORF">J2T07_001186</name>
</gene>